<evidence type="ECO:0000256" key="1">
    <source>
        <dbReference type="ARBA" id="ARBA00006572"/>
    </source>
</evidence>
<evidence type="ECO:0000256" key="2">
    <source>
        <dbReference type="ARBA" id="ARBA00022448"/>
    </source>
</evidence>
<reference evidence="8" key="1">
    <citation type="submission" date="2016-03" db="EMBL/GenBank/DDBJ databases">
        <title>Updated assembly of Pseudogymnoascus destructans, the fungus causing white-nose syndrome of bats.</title>
        <authorList>
            <person name="Palmer J.M."/>
            <person name="Drees K.P."/>
            <person name="Foster J.T."/>
            <person name="Lindner D.L."/>
        </authorList>
    </citation>
    <scope>NUCLEOTIDE SEQUENCE [LARGE SCALE GENOMIC DNA]</scope>
    <source>
        <strain evidence="8">20631-21</strain>
    </source>
</reference>
<dbReference type="RefSeq" id="XP_024324391.1">
    <property type="nucleotide sequence ID" value="XM_024467995.1"/>
</dbReference>
<dbReference type="eggNOG" id="KOG3745">
    <property type="taxonomic scope" value="Eukaryota"/>
</dbReference>
<name>A0A177AAI9_9PEZI</name>
<keyword evidence="2" id="KW-0813">Transport</keyword>
<evidence type="ECO:0000256" key="3">
    <source>
        <dbReference type="ARBA" id="ARBA00022483"/>
    </source>
</evidence>
<sequence length="856" mass="95841">MAGAPPTGRSIFPRGPNFNLETFSDTNFIVKDFVESLSESTIPINRRSAPASQQAFDPKPLIRAFEGALSQLATLSDDLEERETELQTAVRRAEIEHEKTLDSLGRKLDQSINSYEKLEGSLNQGGVQESERNSQTDAGGNVAVQLGEKLEDLDKQRRRALDAQFLIQCWLEVSDTGELTSLEEVRRQGNGEGKVRCAVIARQLMRISQRLDPKSWRQANAGKKSKVSVDEPEEHGGYNTKELIEKFSETLEKDLLTQFDVSYRKQNYDNMMECAKVLRDFNGGSSVVALFVNQHQFFIDRNQLITEEVVTDGDTWERLADPDVEPPGVEPSLQSLVDEVKIVMQEESFIMKRAFPYYDVVLAKFTQRVFQQSIQQRLEMVLENADTISSLAFLRSLHASRAYINSLVEDLKSHGLTEHPDSCSAATTLVLEQQVDELFIPYLVGSSYIDRECQSLEELYSSLLFKFTIYHSRRKKTPTGFMASLAQQGTQLLATAKDAYIDRLDSSELTPTQKAMMLRVAGLKGNENKNEIEVSEEDGVLSIPNAKRMLKWLAEGVRRALELSGGSDTPKDVSVLLSMLLTSMGQVYVETALDAANDLGLAQESSKVEPDLAYFPALRQAITITNLMNRFINTVLIRLAETNTTVRRDMESKTKEAVKRMEDKTSAIIQKTIDVVASWVTKVLAGQKKLDFRPRDADLDIGRGGTSYLEQLQTPTCAAICTFLTKTNHVAAQALDGQNFEIFNSELAICIRDLLFEHFKKFQVNATGGLMVTKDMSKYTSTLKEWRLKKDVESSLDILSDIGSIFIIGSEALRERSKNIQTGPMNKGLDKPDFRAFVSKRDDANSLGIQKVLAGL</sequence>
<comment type="similarity">
    <text evidence="1">Belongs to the SEC10 family.</text>
</comment>
<feature type="region of interest" description="Disordered" evidence="5">
    <location>
        <begin position="120"/>
        <end position="139"/>
    </location>
</feature>
<dbReference type="Proteomes" id="UP000077154">
    <property type="component" value="Unassembled WGS sequence"/>
</dbReference>
<dbReference type="InterPro" id="IPR048625">
    <property type="entry name" value="Sec10_N"/>
</dbReference>
<keyword evidence="3" id="KW-0268">Exocytosis</keyword>
<dbReference type="OrthoDB" id="125856at2759"/>
<dbReference type="PANTHER" id="PTHR12100">
    <property type="entry name" value="SEC10"/>
    <property type="match status" value="1"/>
</dbReference>
<evidence type="ECO:0000259" key="7">
    <source>
        <dbReference type="Pfam" id="PF20667"/>
    </source>
</evidence>
<dbReference type="InterPro" id="IPR048627">
    <property type="entry name" value="Sec10_HB"/>
</dbReference>
<gene>
    <name evidence="8" type="primary">SEC10</name>
    <name evidence="8" type="ORF">VC83_04362</name>
</gene>
<keyword evidence="4" id="KW-0175">Coiled coil</keyword>
<accession>A0A177AAI9</accession>
<proteinExistence type="inferred from homology"/>
<organism evidence="8">
    <name type="scientific">Pseudogymnoascus destructans</name>
    <dbReference type="NCBI Taxonomy" id="655981"/>
    <lineage>
        <taxon>Eukaryota</taxon>
        <taxon>Fungi</taxon>
        <taxon>Dikarya</taxon>
        <taxon>Ascomycota</taxon>
        <taxon>Pezizomycotina</taxon>
        <taxon>Leotiomycetes</taxon>
        <taxon>Thelebolales</taxon>
        <taxon>Thelebolaceae</taxon>
        <taxon>Pseudogymnoascus</taxon>
    </lineage>
</organism>
<feature type="domain" description="Exocyst complex component Sec10 N-terminal" evidence="7">
    <location>
        <begin position="58"/>
        <end position="185"/>
    </location>
</feature>
<dbReference type="VEuPathDB" id="FungiDB:GMDG_03723"/>
<dbReference type="Pfam" id="PF07393">
    <property type="entry name" value="Sec10_HB"/>
    <property type="match status" value="1"/>
</dbReference>
<feature type="domain" description="Exocyst complex component Sec10-like alpha-helical bundle" evidence="6">
    <location>
        <begin position="196"/>
        <end position="852"/>
    </location>
</feature>
<dbReference type="GeneID" id="36287434"/>
<dbReference type="GO" id="GO:0006893">
    <property type="term" value="P:Golgi to plasma membrane transport"/>
    <property type="evidence" value="ECO:0007669"/>
    <property type="project" value="TreeGrafter"/>
</dbReference>
<dbReference type="GO" id="GO:0000145">
    <property type="term" value="C:exocyst"/>
    <property type="evidence" value="ECO:0007669"/>
    <property type="project" value="TreeGrafter"/>
</dbReference>
<protein>
    <submittedName>
        <fullName evidence="8">Exocyst complex component 5</fullName>
    </submittedName>
</protein>
<dbReference type="GO" id="GO:0006887">
    <property type="term" value="P:exocytosis"/>
    <property type="evidence" value="ECO:0007669"/>
    <property type="project" value="UniProtKB-KW"/>
</dbReference>
<evidence type="ECO:0000259" key="6">
    <source>
        <dbReference type="Pfam" id="PF07393"/>
    </source>
</evidence>
<evidence type="ECO:0000256" key="4">
    <source>
        <dbReference type="ARBA" id="ARBA00023054"/>
    </source>
</evidence>
<dbReference type="InterPro" id="IPR009976">
    <property type="entry name" value="Sec10-like"/>
</dbReference>
<dbReference type="Pfam" id="PF20667">
    <property type="entry name" value="Sec10_N"/>
    <property type="match status" value="1"/>
</dbReference>
<dbReference type="PANTHER" id="PTHR12100:SF0">
    <property type="entry name" value="EXOCYST COMPLEX COMPONENT 5"/>
    <property type="match status" value="1"/>
</dbReference>
<evidence type="ECO:0000313" key="8">
    <source>
        <dbReference type="EMBL" id="OAF59107.1"/>
    </source>
</evidence>
<evidence type="ECO:0000256" key="5">
    <source>
        <dbReference type="SAM" id="MobiDB-lite"/>
    </source>
</evidence>
<dbReference type="AlphaFoldDB" id="A0A177AAI9"/>
<dbReference type="EMBL" id="KV441394">
    <property type="protein sequence ID" value="OAF59107.1"/>
    <property type="molecule type" value="Genomic_DNA"/>
</dbReference>